<dbReference type="InterPro" id="IPR050807">
    <property type="entry name" value="TransReg_Diox_bact_type"/>
</dbReference>
<dbReference type="SUPFAM" id="SSF51182">
    <property type="entry name" value="RmlC-like cupins"/>
    <property type="match status" value="1"/>
</dbReference>
<dbReference type="RefSeq" id="WP_304515222.1">
    <property type="nucleotide sequence ID" value="NZ_JAOSID010000002.1"/>
</dbReference>
<evidence type="ECO:0000313" key="4">
    <source>
        <dbReference type="Proteomes" id="UP001172036"/>
    </source>
</evidence>
<reference evidence="3 4" key="1">
    <citation type="journal article" date="2023" name="Int. J. Syst. Evol. Microbiol.">
        <title>The observation of taxonomic boundaries for the 16SrII and 16SrXXV phytoplasmas using genome-based delimitation.</title>
        <authorList>
            <person name="Rodrigues Jardim B."/>
            <person name="Tran-Nguyen L.T.T."/>
            <person name="Gambley C."/>
            <person name="Al-Sadi A.M."/>
            <person name="Al-Subhi A.M."/>
            <person name="Foissac X."/>
            <person name="Salar P."/>
            <person name="Cai H."/>
            <person name="Yang J.Y."/>
            <person name="Davis R."/>
            <person name="Jones L."/>
            <person name="Rodoni B."/>
            <person name="Constable F.E."/>
        </authorList>
    </citation>
    <scope>NUCLEOTIDE SEQUENCE [LARGE SCALE GENOMIC DNA]</scope>
    <source>
        <strain evidence="3">BAWM-155c</strain>
    </source>
</reference>
<evidence type="ECO:0000259" key="2">
    <source>
        <dbReference type="PROSITE" id="PS50943"/>
    </source>
</evidence>
<keyword evidence="4" id="KW-1185">Reference proteome</keyword>
<evidence type="ECO:0000256" key="1">
    <source>
        <dbReference type="ARBA" id="ARBA00023125"/>
    </source>
</evidence>
<dbReference type="PANTHER" id="PTHR46797:SF2">
    <property type="entry name" value="TRANSCRIPTIONAL REGULATOR"/>
    <property type="match status" value="1"/>
</dbReference>
<dbReference type="Gene3D" id="1.10.260.40">
    <property type="entry name" value="lambda repressor-like DNA-binding domains"/>
    <property type="match status" value="1"/>
</dbReference>
<accession>A0ABT9DD75</accession>
<dbReference type="Pfam" id="PF01381">
    <property type="entry name" value="HTH_3"/>
    <property type="match status" value="1"/>
</dbReference>
<dbReference type="CDD" id="cd02209">
    <property type="entry name" value="cupin_XRE_C"/>
    <property type="match status" value="1"/>
</dbReference>
<dbReference type="Gene3D" id="2.60.120.10">
    <property type="entry name" value="Jelly Rolls"/>
    <property type="match status" value="1"/>
</dbReference>
<dbReference type="InterPro" id="IPR001387">
    <property type="entry name" value="Cro/C1-type_HTH"/>
</dbReference>
<dbReference type="SMART" id="SM00530">
    <property type="entry name" value="HTH_XRE"/>
    <property type="match status" value="1"/>
</dbReference>
<dbReference type="PANTHER" id="PTHR46797">
    <property type="entry name" value="HTH-TYPE TRANSCRIPTIONAL REGULATOR"/>
    <property type="match status" value="1"/>
</dbReference>
<dbReference type="InterPro" id="IPR010982">
    <property type="entry name" value="Lambda_DNA-bd_dom_sf"/>
</dbReference>
<dbReference type="EMBL" id="JAOSID010000002">
    <property type="protein sequence ID" value="MDO8168020.1"/>
    <property type="molecule type" value="Genomic_DNA"/>
</dbReference>
<name>A0ABT9DD75_9MOLU</name>
<feature type="domain" description="HTH cro/C1-type" evidence="2">
    <location>
        <begin position="7"/>
        <end position="61"/>
    </location>
</feature>
<protein>
    <submittedName>
        <fullName evidence="3">Helix-turn-helix domain-containing protein</fullName>
    </submittedName>
</protein>
<dbReference type="SUPFAM" id="SSF47413">
    <property type="entry name" value="lambda repressor-like DNA-binding domains"/>
    <property type="match status" value="1"/>
</dbReference>
<dbReference type="CDD" id="cd00093">
    <property type="entry name" value="HTH_XRE"/>
    <property type="match status" value="1"/>
</dbReference>
<dbReference type="Proteomes" id="UP001172036">
    <property type="component" value="Unassembled WGS sequence"/>
</dbReference>
<keyword evidence="1" id="KW-0238">DNA-binding</keyword>
<dbReference type="PROSITE" id="PS50943">
    <property type="entry name" value="HTH_CROC1"/>
    <property type="match status" value="1"/>
</dbReference>
<dbReference type="InterPro" id="IPR011051">
    <property type="entry name" value="RmlC_Cupin_sf"/>
</dbReference>
<dbReference type="InterPro" id="IPR014710">
    <property type="entry name" value="RmlC-like_jellyroll"/>
</dbReference>
<organism evidence="3 4">
    <name type="scientific">Candidatus Phytoplasma melaleucae</name>
    <dbReference type="NCBI Taxonomy" id="2982630"/>
    <lineage>
        <taxon>Bacteria</taxon>
        <taxon>Bacillati</taxon>
        <taxon>Mycoplasmatota</taxon>
        <taxon>Mollicutes</taxon>
        <taxon>Acholeplasmatales</taxon>
        <taxon>Acholeplasmataceae</taxon>
        <taxon>Candidatus Phytoplasma</taxon>
    </lineage>
</organism>
<evidence type="ECO:0000313" key="3">
    <source>
        <dbReference type="EMBL" id="MDO8168020.1"/>
    </source>
</evidence>
<gene>
    <name evidence="3" type="ORF">OC680_00795</name>
</gene>
<comment type="caution">
    <text evidence="3">The sequence shown here is derived from an EMBL/GenBank/DDBJ whole genome shotgun (WGS) entry which is preliminary data.</text>
</comment>
<proteinExistence type="predicted"/>
<sequence length="178" mass="21071">MDIGIKIRNLRLQHKLTQRELSIKINVTSGYISQIENNLISPSLKTLCLLLDVFKTNISAFFKQENHNIPLIIKKEDYLIKNNQNTKNKTYHILHNYQTHKIEPMIIDIQPEGQIEFGTKTIKNEFFLVLEGEIILVLKKLHYLLNKEDAFYIPVNQEYHLFNNHKKNKTKILQIIIY</sequence>